<evidence type="ECO:0000259" key="5">
    <source>
        <dbReference type="PROSITE" id="PS50893"/>
    </source>
</evidence>
<dbReference type="RefSeq" id="WP_192023972.1">
    <property type="nucleotide sequence ID" value="NZ_JACYTN010000002.1"/>
</dbReference>
<evidence type="ECO:0000256" key="1">
    <source>
        <dbReference type="ARBA" id="ARBA00005417"/>
    </source>
</evidence>
<keyword evidence="2" id="KW-0813">Transport</keyword>
<dbReference type="InterPro" id="IPR003593">
    <property type="entry name" value="AAA+_ATPase"/>
</dbReference>
<dbReference type="InterPro" id="IPR027417">
    <property type="entry name" value="P-loop_NTPase"/>
</dbReference>
<dbReference type="CDD" id="cd03264">
    <property type="entry name" value="ABC_drug_resistance_like"/>
    <property type="match status" value="1"/>
</dbReference>
<evidence type="ECO:0000256" key="3">
    <source>
        <dbReference type="ARBA" id="ARBA00022741"/>
    </source>
</evidence>
<feature type="domain" description="ABC transporter" evidence="5">
    <location>
        <begin position="2"/>
        <end position="232"/>
    </location>
</feature>
<dbReference type="GO" id="GO:0005524">
    <property type="term" value="F:ATP binding"/>
    <property type="evidence" value="ECO:0007669"/>
    <property type="project" value="UniProtKB-KW"/>
</dbReference>
<reference evidence="6 7" key="1">
    <citation type="submission" date="2020-09" db="EMBL/GenBank/DDBJ databases">
        <title>Paenibacillus sp. CAU 1523 isolated from sand of Haeundae Beach.</title>
        <authorList>
            <person name="Kim W."/>
        </authorList>
    </citation>
    <scope>NUCLEOTIDE SEQUENCE [LARGE SCALE GENOMIC DNA]</scope>
    <source>
        <strain evidence="6 7">CAU 1523</strain>
    </source>
</reference>
<dbReference type="Proteomes" id="UP000634529">
    <property type="component" value="Unassembled WGS sequence"/>
</dbReference>
<dbReference type="Pfam" id="PF00005">
    <property type="entry name" value="ABC_tran"/>
    <property type="match status" value="1"/>
</dbReference>
<sequence>MIELKGVTKQYKGNIAVVSNINITIENGMFGLLGPNGAGKSTLLRMLATLQKPTTGTICVNGMTMENDAHRIRGVIGYLPQTFQAQPLMTGREFLDYVALMKGISHTAARKRMVEEMLEEVNLTAKSKDKVKTYSGGMRQRLGIAQAMIGDPSVLIVDEPTAGLDPEERVRFRNLLNRFSSNRIVLLSTHIVADIETSCDQLAVLNQGELQYVGHPDGLAAHAEGKVWQVKVSDEQFVHIQPDELVSAKRLDRGVLCRIVSVKKPAYVEAIAVTPSLEDGYLALLGGAK</sequence>
<protein>
    <submittedName>
        <fullName evidence="6">ABC transporter ATP-binding protein</fullName>
    </submittedName>
</protein>
<evidence type="ECO:0000256" key="2">
    <source>
        <dbReference type="ARBA" id="ARBA00022448"/>
    </source>
</evidence>
<dbReference type="PROSITE" id="PS50893">
    <property type="entry name" value="ABC_TRANSPORTER_2"/>
    <property type="match status" value="1"/>
</dbReference>
<comment type="similarity">
    <text evidence="1">Belongs to the ABC transporter superfamily.</text>
</comment>
<keyword evidence="7" id="KW-1185">Reference proteome</keyword>
<dbReference type="EMBL" id="JACYTN010000002">
    <property type="protein sequence ID" value="MBD8497554.1"/>
    <property type="molecule type" value="Genomic_DNA"/>
</dbReference>
<evidence type="ECO:0000256" key="4">
    <source>
        <dbReference type="ARBA" id="ARBA00022840"/>
    </source>
</evidence>
<evidence type="ECO:0000313" key="6">
    <source>
        <dbReference type="EMBL" id="MBD8497554.1"/>
    </source>
</evidence>
<dbReference type="SMART" id="SM00382">
    <property type="entry name" value="AAA"/>
    <property type="match status" value="1"/>
</dbReference>
<comment type="caution">
    <text evidence="6">The sequence shown here is derived from an EMBL/GenBank/DDBJ whole genome shotgun (WGS) entry which is preliminary data.</text>
</comment>
<dbReference type="PANTHER" id="PTHR43335:SF2">
    <property type="entry name" value="ABC TRANSPORTER, ATP-BINDING PROTEIN"/>
    <property type="match status" value="1"/>
</dbReference>
<dbReference type="SUPFAM" id="SSF52540">
    <property type="entry name" value="P-loop containing nucleoside triphosphate hydrolases"/>
    <property type="match status" value="1"/>
</dbReference>
<name>A0ABR9AV44_9BACL</name>
<dbReference type="PANTHER" id="PTHR43335">
    <property type="entry name" value="ABC TRANSPORTER, ATP-BINDING PROTEIN"/>
    <property type="match status" value="1"/>
</dbReference>
<dbReference type="Gene3D" id="3.40.50.300">
    <property type="entry name" value="P-loop containing nucleotide triphosphate hydrolases"/>
    <property type="match status" value="1"/>
</dbReference>
<proteinExistence type="inferred from homology"/>
<dbReference type="PROSITE" id="PS00211">
    <property type="entry name" value="ABC_TRANSPORTER_1"/>
    <property type="match status" value="1"/>
</dbReference>
<accession>A0ABR9AV44</accession>
<gene>
    <name evidence="6" type="ORF">IFO66_04475</name>
</gene>
<organism evidence="6 7">
    <name type="scientific">Paenibacillus arenosi</name>
    <dbReference type="NCBI Taxonomy" id="2774142"/>
    <lineage>
        <taxon>Bacteria</taxon>
        <taxon>Bacillati</taxon>
        <taxon>Bacillota</taxon>
        <taxon>Bacilli</taxon>
        <taxon>Bacillales</taxon>
        <taxon>Paenibacillaceae</taxon>
        <taxon>Paenibacillus</taxon>
    </lineage>
</organism>
<keyword evidence="3" id="KW-0547">Nucleotide-binding</keyword>
<evidence type="ECO:0000313" key="7">
    <source>
        <dbReference type="Proteomes" id="UP000634529"/>
    </source>
</evidence>
<keyword evidence="4 6" id="KW-0067">ATP-binding</keyword>
<dbReference type="InterPro" id="IPR017871">
    <property type="entry name" value="ABC_transporter-like_CS"/>
</dbReference>
<dbReference type="InterPro" id="IPR003439">
    <property type="entry name" value="ABC_transporter-like_ATP-bd"/>
</dbReference>